<name>A0A9X1WFE5_9VIBR</name>
<dbReference type="PROSITE" id="PS50111">
    <property type="entry name" value="CHEMOTAXIS_TRANSDUC_2"/>
    <property type="match status" value="1"/>
</dbReference>
<feature type="domain" description="Methyl-accepting transducer" evidence="6">
    <location>
        <begin position="393"/>
        <end position="629"/>
    </location>
</feature>
<reference evidence="8" key="1">
    <citation type="submission" date="2021-11" db="EMBL/GenBank/DDBJ databases">
        <title>Vibrio ZSDE26 sp. nov. and Vibrio ZSDZ34 sp. nov., isolated from coastal seawater in Qingdao.</title>
        <authorList>
            <person name="Zhang P."/>
        </authorList>
    </citation>
    <scope>NUCLEOTIDE SEQUENCE</scope>
    <source>
        <strain evidence="8">ZSDZ34</strain>
    </source>
</reference>
<dbReference type="Pfam" id="PF00672">
    <property type="entry name" value="HAMP"/>
    <property type="match status" value="1"/>
</dbReference>
<keyword evidence="2 4" id="KW-0807">Transducer</keyword>
<dbReference type="GO" id="GO:0007165">
    <property type="term" value="P:signal transduction"/>
    <property type="evidence" value="ECO:0007669"/>
    <property type="project" value="UniProtKB-KW"/>
</dbReference>
<dbReference type="InterPro" id="IPR003660">
    <property type="entry name" value="HAMP_dom"/>
</dbReference>
<dbReference type="PROSITE" id="PS50885">
    <property type="entry name" value="HAMP"/>
    <property type="match status" value="1"/>
</dbReference>
<comment type="similarity">
    <text evidence="3">Belongs to the methyl-accepting chemotaxis (MCP) protein family.</text>
</comment>
<feature type="transmembrane region" description="Helical" evidence="5">
    <location>
        <begin position="308"/>
        <end position="330"/>
    </location>
</feature>
<dbReference type="GO" id="GO:0006935">
    <property type="term" value="P:chemotaxis"/>
    <property type="evidence" value="ECO:0007669"/>
    <property type="project" value="UniProtKB-ARBA"/>
</dbReference>
<dbReference type="Pfam" id="PF00015">
    <property type="entry name" value="MCPsignal"/>
    <property type="match status" value="1"/>
</dbReference>
<evidence type="ECO:0000259" key="6">
    <source>
        <dbReference type="PROSITE" id="PS50111"/>
    </source>
</evidence>
<dbReference type="InterPro" id="IPR024478">
    <property type="entry name" value="HlyB_4HB_MCP"/>
</dbReference>
<dbReference type="PANTHER" id="PTHR32089">
    <property type="entry name" value="METHYL-ACCEPTING CHEMOTAXIS PROTEIN MCPB"/>
    <property type="match status" value="1"/>
</dbReference>
<proteinExistence type="inferred from homology"/>
<dbReference type="PANTHER" id="PTHR32089:SF112">
    <property type="entry name" value="LYSOZYME-LIKE PROTEIN-RELATED"/>
    <property type="match status" value="1"/>
</dbReference>
<organism evidence="8 9">
    <name type="scientific">Vibrio gelatinilyticus</name>
    <dbReference type="NCBI Taxonomy" id="2893468"/>
    <lineage>
        <taxon>Bacteria</taxon>
        <taxon>Pseudomonadati</taxon>
        <taxon>Pseudomonadota</taxon>
        <taxon>Gammaproteobacteria</taxon>
        <taxon>Vibrionales</taxon>
        <taxon>Vibrionaceae</taxon>
        <taxon>Vibrio</taxon>
    </lineage>
</organism>
<gene>
    <name evidence="8" type="ORF">LNL84_15555</name>
</gene>
<keyword evidence="9" id="KW-1185">Reference proteome</keyword>
<dbReference type="Proteomes" id="UP001139488">
    <property type="component" value="Unassembled WGS sequence"/>
</dbReference>
<feature type="domain" description="HAMP" evidence="7">
    <location>
        <begin position="335"/>
        <end position="388"/>
    </location>
</feature>
<dbReference type="EMBL" id="JAJNNZ010000014">
    <property type="protein sequence ID" value="MCJ2378233.1"/>
    <property type="molecule type" value="Genomic_DNA"/>
</dbReference>
<dbReference type="Pfam" id="PF12729">
    <property type="entry name" value="4HB_MCP_1"/>
    <property type="match status" value="1"/>
</dbReference>
<dbReference type="GO" id="GO:0016020">
    <property type="term" value="C:membrane"/>
    <property type="evidence" value="ECO:0007669"/>
    <property type="project" value="UniProtKB-SubCell"/>
</dbReference>
<keyword evidence="5" id="KW-1133">Transmembrane helix</keyword>
<evidence type="ECO:0000256" key="1">
    <source>
        <dbReference type="ARBA" id="ARBA00004370"/>
    </source>
</evidence>
<dbReference type="Gene3D" id="1.10.287.950">
    <property type="entry name" value="Methyl-accepting chemotaxis protein"/>
    <property type="match status" value="1"/>
</dbReference>
<evidence type="ECO:0000313" key="9">
    <source>
        <dbReference type="Proteomes" id="UP001139488"/>
    </source>
</evidence>
<dbReference type="SUPFAM" id="SSF58104">
    <property type="entry name" value="Methyl-accepting chemotaxis protein (MCP) signaling domain"/>
    <property type="match status" value="1"/>
</dbReference>
<dbReference type="InterPro" id="IPR004089">
    <property type="entry name" value="MCPsignal_dom"/>
</dbReference>
<keyword evidence="5" id="KW-0812">Transmembrane</keyword>
<dbReference type="AlphaFoldDB" id="A0A9X1WFE5"/>
<comment type="caution">
    <text evidence="8">The sequence shown here is derived from an EMBL/GenBank/DDBJ whole genome shotgun (WGS) entry which is preliminary data.</text>
</comment>
<sequence length="665" mass="72287">MKLSISAKLRLGFLALGALFIISSLFVFRSVNQVQSQTTNLIQNDLPTVDASRHLGQSLQSMVSSLRGFMLTMGNEEYVAAYRSEVSQLIDAADIRFISLESLVDAEKYAELTELWDTIKYDAGEVLELGHTDEDLPAHELFINEAAPIAEVALDQLQGLINDEASRSEGGERKRLFKLYADGYTTLANALASLRDYLQYGQQDYLNKYNDFMKSHQKVVKEIGSMESLLSDSDESLWSLFKEMQALYLPLANQVVSLRQSSQWNQTNFIMDISLVPSLKEMESQLNDIVVTQQQGVITTEDNIAESVVMVISLLVASCVIAVVSALVISTYMGRHIGQRVALISQRAQSIAGGDVSHEPLQETGGDELTYLTSAINSMNNALATLVGGVTSNAQSVHQRMEQVATSSKATVNQVEQQSSHIQEMGLSLSEVAVGAEQTAQQVSISSQALMESKQELRNGELALSDNQNSMAELASAIETTQVIAAQLVTESDSIGKVTEVIEGLAEQTNLLALNAAIEAARAGDQGRGFAVVADEVRMLASRTTESTTEINAIIQAIQASTSKVVEQIHVGSRMAETAVNHTELATSKIKLTGEQVDIVNDQMASLSATAEQQAQATQSISNLVNTINESLKTVASQSRHADDITESVRQSVKELHQQVDKFTV</sequence>
<dbReference type="RefSeq" id="WP_244358471.1">
    <property type="nucleotide sequence ID" value="NZ_JAJNNZ010000014.1"/>
</dbReference>
<evidence type="ECO:0000256" key="2">
    <source>
        <dbReference type="ARBA" id="ARBA00023224"/>
    </source>
</evidence>
<keyword evidence="5" id="KW-0472">Membrane</keyword>
<accession>A0A9X1WFE5</accession>
<evidence type="ECO:0000313" key="8">
    <source>
        <dbReference type="EMBL" id="MCJ2378233.1"/>
    </source>
</evidence>
<protein>
    <submittedName>
        <fullName evidence="8">Methyl-accepting chemotaxis protein</fullName>
    </submittedName>
</protein>
<comment type="subcellular location">
    <subcellularLocation>
        <location evidence="1">Membrane</location>
    </subcellularLocation>
</comment>
<evidence type="ECO:0000259" key="7">
    <source>
        <dbReference type="PROSITE" id="PS50885"/>
    </source>
</evidence>
<evidence type="ECO:0000256" key="3">
    <source>
        <dbReference type="ARBA" id="ARBA00029447"/>
    </source>
</evidence>
<dbReference type="SMART" id="SM00283">
    <property type="entry name" value="MA"/>
    <property type="match status" value="1"/>
</dbReference>
<evidence type="ECO:0000256" key="5">
    <source>
        <dbReference type="SAM" id="Phobius"/>
    </source>
</evidence>
<evidence type="ECO:0000256" key="4">
    <source>
        <dbReference type="PROSITE-ProRule" id="PRU00284"/>
    </source>
</evidence>